<dbReference type="KEGG" id="lle:AYR59_01665"/>
<evidence type="ECO:0000313" key="6">
    <source>
        <dbReference type="Proteomes" id="UP000093346"/>
    </source>
</evidence>
<keyword evidence="1" id="KW-0805">Transcription regulation</keyword>
<keyword evidence="2" id="KW-0238">DNA-binding</keyword>
<dbReference type="InterPro" id="IPR011991">
    <property type="entry name" value="ArsR-like_HTH"/>
</dbReference>
<dbReference type="CDD" id="cd00090">
    <property type="entry name" value="HTH_ARSR"/>
    <property type="match status" value="1"/>
</dbReference>
<dbReference type="SMART" id="SM00418">
    <property type="entry name" value="HTH_ARSR"/>
    <property type="match status" value="1"/>
</dbReference>
<evidence type="ECO:0000256" key="3">
    <source>
        <dbReference type="ARBA" id="ARBA00023163"/>
    </source>
</evidence>
<dbReference type="PANTHER" id="PTHR33154:SF25">
    <property type="entry name" value="LMO0101 PROTEIN"/>
    <property type="match status" value="1"/>
</dbReference>
<evidence type="ECO:0000259" key="4">
    <source>
        <dbReference type="PROSITE" id="PS50987"/>
    </source>
</evidence>
<dbReference type="AlphaFoldDB" id="A0AB33BRL0"/>
<dbReference type="PRINTS" id="PR00778">
    <property type="entry name" value="HTHARSR"/>
</dbReference>
<evidence type="ECO:0000256" key="1">
    <source>
        <dbReference type="ARBA" id="ARBA00023015"/>
    </source>
</evidence>
<dbReference type="SUPFAM" id="SSF46785">
    <property type="entry name" value="Winged helix' DNA-binding domain"/>
    <property type="match status" value="1"/>
</dbReference>
<dbReference type="InterPro" id="IPR036390">
    <property type="entry name" value="WH_DNA-bd_sf"/>
</dbReference>
<dbReference type="InterPro" id="IPR051081">
    <property type="entry name" value="HTH_MetalResp_TranReg"/>
</dbReference>
<sequence length="100" mass="11598">MFLENYNENDLAKIFKALSDPNRIKILKILIENQTEMTCGEVSSHLKLSLSTVSYHFKILRHAGLTKMRKEGHEKYLSVNQPLLNKLNLIPVIKKDFTLK</sequence>
<dbReference type="GO" id="GO:0003700">
    <property type="term" value="F:DNA-binding transcription factor activity"/>
    <property type="evidence" value="ECO:0007669"/>
    <property type="project" value="InterPro"/>
</dbReference>
<dbReference type="InterPro" id="IPR001845">
    <property type="entry name" value="HTH_ArsR_DNA-bd_dom"/>
</dbReference>
<dbReference type="PANTHER" id="PTHR33154">
    <property type="entry name" value="TRANSCRIPTIONAL REGULATOR, ARSR FAMILY"/>
    <property type="match status" value="1"/>
</dbReference>
<dbReference type="NCBIfam" id="NF033788">
    <property type="entry name" value="HTH_metalloreg"/>
    <property type="match status" value="1"/>
</dbReference>
<dbReference type="PROSITE" id="PS50987">
    <property type="entry name" value="HTH_ARSR_2"/>
    <property type="match status" value="1"/>
</dbReference>
<proteinExistence type="predicted"/>
<dbReference type="Pfam" id="PF01022">
    <property type="entry name" value="HTH_5"/>
    <property type="match status" value="1"/>
</dbReference>
<evidence type="ECO:0000313" key="5">
    <source>
        <dbReference type="EMBL" id="ANZ59814.1"/>
    </source>
</evidence>
<keyword evidence="3" id="KW-0804">Transcription</keyword>
<reference evidence="5 6" key="1">
    <citation type="submission" date="2016-03" db="EMBL/GenBank/DDBJ databases">
        <title>Pediococcus and Lactobacillus from brewery environment - whole genome sequencing and assembly.</title>
        <authorList>
            <person name="Behr J."/>
            <person name="Geissler A.J."/>
            <person name="Vogel R.F."/>
        </authorList>
    </citation>
    <scope>NUCLEOTIDE SEQUENCE [LARGE SCALE GENOMIC DNA]</scope>
    <source>
        <strain evidence="5 6">TMW 1.481</strain>
    </source>
</reference>
<feature type="domain" description="HTH arsR-type" evidence="4">
    <location>
        <begin position="3"/>
        <end position="99"/>
    </location>
</feature>
<protein>
    <recommendedName>
        <fullName evidence="4">HTH arsR-type domain-containing protein</fullName>
    </recommendedName>
</protein>
<name>A0AB33BRL0_9LACO</name>
<accession>A0AB33BRL0</accession>
<organism evidence="5 6">
    <name type="scientific">Fructilactobacillus lindneri</name>
    <dbReference type="NCBI Taxonomy" id="53444"/>
    <lineage>
        <taxon>Bacteria</taxon>
        <taxon>Bacillati</taxon>
        <taxon>Bacillota</taxon>
        <taxon>Bacilli</taxon>
        <taxon>Lactobacillales</taxon>
        <taxon>Lactobacillaceae</taxon>
        <taxon>Fructilactobacillus</taxon>
    </lineage>
</organism>
<dbReference type="GO" id="GO:0003677">
    <property type="term" value="F:DNA binding"/>
    <property type="evidence" value="ECO:0007669"/>
    <property type="project" value="UniProtKB-KW"/>
</dbReference>
<dbReference type="InterPro" id="IPR036388">
    <property type="entry name" value="WH-like_DNA-bd_sf"/>
</dbReference>
<dbReference type="EMBL" id="CP014907">
    <property type="protein sequence ID" value="ANZ59814.1"/>
    <property type="molecule type" value="Genomic_DNA"/>
</dbReference>
<dbReference type="Gene3D" id="1.10.10.10">
    <property type="entry name" value="Winged helix-like DNA-binding domain superfamily/Winged helix DNA-binding domain"/>
    <property type="match status" value="1"/>
</dbReference>
<evidence type="ECO:0000256" key="2">
    <source>
        <dbReference type="ARBA" id="ARBA00023125"/>
    </source>
</evidence>
<dbReference type="Proteomes" id="UP000093346">
    <property type="component" value="Chromosome"/>
</dbReference>
<gene>
    <name evidence="5" type="ORF">AYR59_01665</name>
</gene>